<organism evidence="1 2">
    <name type="scientific">Candidatus Blautia stercoripullorum</name>
    <dbReference type="NCBI Taxonomy" id="2838502"/>
    <lineage>
        <taxon>Bacteria</taxon>
        <taxon>Bacillati</taxon>
        <taxon>Bacillota</taxon>
        <taxon>Clostridia</taxon>
        <taxon>Lachnospirales</taxon>
        <taxon>Lachnospiraceae</taxon>
        <taxon>Blautia</taxon>
    </lineage>
</organism>
<reference evidence="1" key="1">
    <citation type="journal article" date="2021" name="PeerJ">
        <title>Extensive microbial diversity within the chicken gut microbiome revealed by metagenomics and culture.</title>
        <authorList>
            <person name="Gilroy R."/>
            <person name="Ravi A."/>
            <person name="Getino M."/>
            <person name="Pursley I."/>
            <person name="Horton D.L."/>
            <person name="Alikhan N.F."/>
            <person name="Baker D."/>
            <person name="Gharbi K."/>
            <person name="Hall N."/>
            <person name="Watson M."/>
            <person name="Adriaenssens E.M."/>
            <person name="Foster-Nyarko E."/>
            <person name="Jarju S."/>
            <person name="Secka A."/>
            <person name="Antonio M."/>
            <person name="Oren A."/>
            <person name="Chaudhuri R.R."/>
            <person name="La Ragione R."/>
            <person name="Hildebrand F."/>
            <person name="Pallen M.J."/>
        </authorList>
    </citation>
    <scope>NUCLEOTIDE SEQUENCE</scope>
    <source>
        <strain evidence="1">ChiW19-6364</strain>
    </source>
</reference>
<dbReference type="Proteomes" id="UP000823850">
    <property type="component" value="Unassembled WGS sequence"/>
</dbReference>
<dbReference type="AlphaFoldDB" id="A0A9D2U4N6"/>
<evidence type="ECO:0000313" key="2">
    <source>
        <dbReference type="Proteomes" id="UP000823850"/>
    </source>
</evidence>
<gene>
    <name evidence="1" type="ORF">H9913_03785</name>
</gene>
<name>A0A9D2U4N6_9FIRM</name>
<dbReference type="EMBL" id="DWUX01000070">
    <property type="protein sequence ID" value="HJD39124.1"/>
    <property type="molecule type" value="Genomic_DNA"/>
</dbReference>
<proteinExistence type="predicted"/>
<evidence type="ECO:0000313" key="1">
    <source>
        <dbReference type="EMBL" id="HJD39124.1"/>
    </source>
</evidence>
<comment type="caution">
    <text evidence="1">The sequence shown here is derived from an EMBL/GenBank/DDBJ whole genome shotgun (WGS) entry which is preliminary data.</text>
</comment>
<reference evidence="1" key="2">
    <citation type="submission" date="2021-04" db="EMBL/GenBank/DDBJ databases">
        <authorList>
            <person name="Gilroy R."/>
        </authorList>
    </citation>
    <scope>NUCLEOTIDE SEQUENCE</scope>
    <source>
        <strain evidence="1">ChiW19-6364</strain>
    </source>
</reference>
<sequence>MKVSVYSRKAVEKLIQEGFPDKTAVISFYDPETSGHIYEDYCPVDYKGKTDRLIRVPLHDIDLSVLPDFGLTYETYFPEADHVAKFIYSVKEDGYDIICQCEYGESRSSGCAAAILEHFYGTGISIFADYRYYPNQVVYHKILEALEAYKGKS</sequence>
<protein>
    <submittedName>
        <fullName evidence="1">Uncharacterized protein</fullName>
    </submittedName>
</protein>
<accession>A0A9D2U4N6</accession>